<evidence type="ECO:0000256" key="15">
    <source>
        <dbReference type="ARBA" id="ARBA00047899"/>
    </source>
</evidence>
<dbReference type="SMART" id="SM00220">
    <property type="entry name" value="S_TKc"/>
    <property type="match status" value="1"/>
</dbReference>
<keyword evidence="10" id="KW-0460">Magnesium</keyword>
<evidence type="ECO:0000313" key="22">
    <source>
        <dbReference type="EMBL" id="CAF0779784.1"/>
    </source>
</evidence>
<dbReference type="GO" id="GO:0005524">
    <property type="term" value="F:ATP binding"/>
    <property type="evidence" value="ECO:0007669"/>
    <property type="project" value="UniProtKB-UniRule"/>
</dbReference>
<keyword evidence="3" id="KW-0723">Serine/threonine-protein kinase</keyword>
<evidence type="ECO:0000256" key="9">
    <source>
        <dbReference type="ARBA" id="ARBA00022840"/>
    </source>
</evidence>
<evidence type="ECO:0000256" key="4">
    <source>
        <dbReference type="ARBA" id="ARBA00022553"/>
    </source>
</evidence>
<evidence type="ECO:0000256" key="1">
    <source>
        <dbReference type="ARBA" id="ARBA00004395"/>
    </source>
</evidence>
<dbReference type="FunFam" id="1.10.510.10:FF:000315">
    <property type="entry name" value="membrane-associated tyrosine- and threonine-specific cdc2-inhibitory kinase"/>
    <property type="match status" value="1"/>
</dbReference>
<keyword evidence="8" id="KW-0418">Kinase</keyword>
<evidence type="ECO:0000259" key="21">
    <source>
        <dbReference type="PROSITE" id="PS50011"/>
    </source>
</evidence>
<dbReference type="GO" id="GO:0000139">
    <property type="term" value="C:Golgi membrane"/>
    <property type="evidence" value="ECO:0007669"/>
    <property type="project" value="UniProtKB-SubCell"/>
</dbReference>
<dbReference type="FunFam" id="3.30.200.20:FF:000280">
    <property type="entry name" value="membrane-associated tyrosine- and threonine-specific cdc2-inhibitory kinase"/>
    <property type="match status" value="1"/>
</dbReference>
<dbReference type="GO" id="GO:0051321">
    <property type="term" value="P:meiotic cell cycle"/>
    <property type="evidence" value="ECO:0007669"/>
    <property type="project" value="TreeGrafter"/>
</dbReference>
<comment type="catalytic activity">
    <reaction evidence="16">
        <text>L-seryl-[protein] + ATP = O-phospho-L-seryl-[protein] + ADP + H(+)</text>
        <dbReference type="Rhea" id="RHEA:17989"/>
        <dbReference type="Rhea" id="RHEA-COMP:9863"/>
        <dbReference type="Rhea" id="RHEA-COMP:11604"/>
        <dbReference type="ChEBI" id="CHEBI:15378"/>
        <dbReference type="ChEBI" id="CHEBI:29999"/>
        <dbReference type="ChEBI" id="CHEBI:30616"/>
        <dbReference type="ChEBI" id="CHEBI:83421"/>
        <dbReference type="ChEBI" id="CHEBI:456216"/>
        <dbReference type="EC" id="2.7.11.1"/>
    </reaction>
</comment>
<evidence type="ECO:0000256" key="11">
    <source>
        <dbReference type="ARBA" id="ARBA00023034"/>
    </source>
</evidence>
<dbReference type="AlphaFoldDB" id="A0A813R872"/>
<keyword evidence="5" id="KW-0808">Transferase</keyword>
<evidence type="ECO:0000256" key="5">
    <source>
        <dbReference type="ARBA" id="ARBA00022679"/>
    </source>
</evidence>
<evidence type="ECO:0000256" key="18">
    <source>
        <dbReference type="ARBA" id="ARBA00084081"/>
    </source>
</evidence>
<evidence type="ECO:0000256" key="14">
    <source>
        <dbReference type="ARBA" id="ARBA00037982"/>
    </source>
</evidence>
<dbReference type="InterPro" id="IPR017441">
    <property type="entry name" value="Protein_kinase_ATP_BS"/>
</dbReference>
<evidence type="ECO:0000256" key="13">
    <source>
        <dbReference type="ARBA" id="ARBA00023306"/>
    </source>
</evidence>
<dbReference type="PANTHER" id="PTHR11042">
    <property type="entry name" value="EUKARYOTIC TRANSLATION INITIATION FACTOR 2-ALPHA KINASE EIF2-ALPHA KINASE -RELATED"/>
    <property type="match status" value="1"/>
</dbReference>
<dbReference type="EC" id="2.7.11.1" evidence="2"/>
<feature type="compositionally biased region" description="Polar residues" evidence="20">
    <location>
        <begin position="567"/>
        <end position="582"/>
    </location>
</feature>
<keyword evidence="23" id="KW-1185">Reference proteome</keyword>
<dbReference type="GO" id="GO:0110031">
    <property type="term" value="P:negative regulation of G2/MI transition of meiotic cell cycle"/>
    <property type="evidence" value="ECO:0007669"/>
    <property type="project" value="TreeGrafter"/>
</dbReference>
<evidence type="ECO:0000256" key="3">
    <source>
        <dbReference type="ARBA" id="ARBA00022527"/>
    </source>
</evidence>
<dbReference type="GO" id="GO:0004674">
    <property type="term" value="F:protein serine/threonine kinase activity"/>
    <property type="evidence" value="ECO:0007669"/>
    <property type="project" value="UniProtKB-KW"/>
</dbReference>
<dbReference type="InterPro" id="IPR050339">
    <property type="entry name" value="CC_SR_Kinase"/>
</dbReference>
<comment type="caution">
    <text evidence="22">The sequence shown here is derived from an EMBL/GenBank/DDBJ whole genome shotgun (WGS) entry which is preliminary data.</text>
</comment>
<comment type="subcellular location">
    <subcellularLocation>
        <location evidence="1">Golgi apparatus membrane</location>
        <topology evidence="1">Peripheral membrane protein</topology>
    </subcellularLocation>
</comment>
<keyword evidence="7 19" id="KW-0547">Nucleotide-binding</keyword>
<dbReference type="GO" id="GO:0046872">
    <property type="term" value="F:metal ion binding"/>
    <property type="evidence" value="ECO:0007669"/>
    <property type="project" value="UniProtKB-KW"/>
</dbReference>
<evidence type="ECO:0000256" key="12">
    <source>
        <dbReference type="ARBA" id="ARBA00023136"/>
    </source>
</evidence>
<gene>
    <name evidence="22" type="ORF">OXX778_LOCUS5396</name>
</gene>
<evidence type="ECO:0000256" key="6">
    <source>
        <dbReference type="ARBA" id="ARBA00022723"/>
    </source>
</evidence>
<dbReference type="InterPro" id="IPR011009">
    <property type="entry name" value="Kinase-like_dom_sf"/>
</dbReference>
<sequence length="612" mass="70998">MEVVDGILQSTTHLRMSHLIDEYKNSQLMNNSGVNMSPKARPLPKFFAETTQFSTKKERETPKLSEIHPPKPPIKSCPPISRLRPQRKCDYEGARVISFLNKNSQNDPELISKYYDDKKKDLFFEQCFIIEGNLGCGSFGKVYKVKSKEDGKYYAVKKSREKFKGSSDRVRKLEEVAKHEELPPHPNFVKFYRAWEERQRLYIQTELCQMSLSAFAEKQHDIPEETIWQFLVDLLQALKHLHDKKFVHMDIKPENIFISFENNCKLGDFGLVIDLEKNDLREVQEGDPKYLAPEVLHSNYNITCAADVFSLGMTILELATDLDLPRGGEPWHQLRNGQIPSHLVSTLSNDLVEIIIKMIEPDHLKRAKVDELLEMPKIRSLIRKNKRKLMWCKMTKYLKCSLTQAKSLSFSMLQFFLYPFYKMKNFIEYFSNDKQGVKYSKLNITSDNSNDENLEKQNTSTPKKEECSNAIPIALMHVDDDDAPDQHILINDSFTGNNNSYLNPLIDSSSSFSDQSEFSIQNRFRSARKTHTEPPLSKIQKPFVLNLEMSPTSSLSPTRTPPWKQLSLHNSKQEATPLSFTRQKLIFDEEDDDNKENIQSKIENKNVRTKYE</sequence>
<evidence type="ECO:0000256" key="17">
    <source>
        <dbReference type="ARBA" id="ARBA00074601"/>
    </source>
</evidence>
<feature type="compositionally biased region" description="Basic and acidic residues" evidence="20">
    <location>
        <begin position="57"/>
        <end position="69"/>
    </location>
</feature>
<evidence type="ECO:0000256" key="8">
    <source>
        <dbReference type="ARBA" id="ARBA00022777"/>
    </source>
</evidence>
<keyword evidence="12" id="KW-0472">Membrane</keyword>
<comment type="similarity">
    <text evidence="14">Belongs to the protein kinase superfamily. Ser/Thr protein kinase family. GCN2 subfamily.</text>
</comment>
<reference evidence="22" key="1">
    <citation type="submission" date="2021-02" db="EMBL/GenBank/DDBJ databases">
        <authorList>
            <person name="Nowell W R."/>
        </authorList>
    </citation>
    <scope>NUCLEOTIDE SEQUENCE</scope>
    <source>
        <strain evidence="22">Ploen Becks lab</strain>
    </source>
</reference>
<comment type="catalytic activity">
    <reaction evidence="15">
        <text>L-threonyl-[protein] + ATP = O-phospho-L-threonyl-[protein] + ADP + H(+)</text>
        <dbReference type="Rhea" id="RHEA:46608"/>
        <dbReference type="Rhea" id="RHEA-COMP:11060"/>
        <dbReference type="Rhea" id="RHEA-COMP:11605"/>
        <dbReference type="ChEBI" id="CHEBI:15378"/>
        <dbReference type="ChEBI" id="CHEBI:30013"/>
        <dbReference type="ChEBI" id="CHEBI:30616"/>
        <dbReference type="ChEBI" id="CHEBI:61977"/>
        <dbReference type="ChEBI" id="CHEBI:456216"/>
        <dbReference type="EC" id="2.7.11.1"/>
    </reaction>
</comment>
<dbReference type="PROSITE" id="PS00107">
    <property type="entry name" value="PROTEIN_KINASE_ATP"/>
    <property type="match status" value="1"/>
</dbReference>
<feature type="binding site" evidence="19">
    <location>
        <position position="158"/>
    </location>
    <ligand>
        <name>ATP</name>
        <dbReference type="ChEBI" id="CHEBI:30616"/>
    </ligand>
</feature>
<dbReference type="PROSITE" id="PS50011">
    <property type="entry name" value="PROTEIN_KINASE_DOM"/>
    <property type="match status" value="1"/>
</dbReference>
<feature type="compositionally biased region" description="Basic and acidic residues" evidence="20">
    <location>
        <begin position="595"/>
        <end position="612"/>
    </location>
</feature>
<dbReference type="PROSITE" id="PS00108">
    <property type="entry name" value="PROTEIN_KINASE_ST"/>
    <property type="match status" value="1"/>
</dbReference>
<keyword evidence="9 19" id="KW-0067">ATP-binding</keyword>
<dbReference type="OrthoDB" id="5337378at2759"/>
<dbReference type="PANTHER" id="PTHR11042:SF183">
    <property type="entry name" value="MEMBRANE-ASSOCIATED TYROSINE- AND THREONINE-SPECIFIC CDC2-INHIBITORY KINASE"/>
    <property type="match status" value="1"/>
</dbReference>
<evidence type="ECO:0000256" key="2">
    <source>
        <dbReference type="ARBA" id="ARBA00012513"/>
    </source>
</evidence>
<feature type="region of interest" description="Disordered" evidence="20">
    <location>
        <begin position="550"/>
        <end position="612"/>
    </location>
</feature>
<feature type="compositionally biased region" description="Low complexity" evidence="20">
    <location>
        <begin position="550"/>
        <end position="562"/>
    </location>
</feature>
<dbReference type="InterPro" id="IPR000719">
    <property type="entry name" value="Prot_kinase_dom"/>
</dbReference>
<accession>A0A813R872</accession>
<dbReference type="Gene3D" id="1.10.510.10">
    <property type="entry name" value="Transferase(Phosphotransferase) domain 1"/>
    <property type="match status" value="1"/>
</dbReference>
<evidence type="ECO:0000256" key="16">
    <source>
        <dbReference type="ARBA" id="ARBA00048679"/>
    </source>
</evidence>
<keyword evidence="4" id="KW-0597">Phosphoprotein</keyword>
<dbReference type="GO" id="GO:0005634">
    <property type="term" value="C:nucleus"/>
    <property type="evidence" value="ECO:0007669"/>
    <property type="project" value="TreeGrafter"/>
</dbReference>
<dbReference type="Pfam" id="PF00069">
    <property type="entry name" value="Pkinase"/>
    <property type="match status" value="1"/>
</dbReference>
<feature type="region of interest" description="Disordered" evidence="20">
    <location>
        <begin position="57"/>
        <end position="80"/>
    </location>
</feature>
<evidence type="ECO:0000256" key="19">
    <source>
        <dbReference type="PROSITE-ProRule" id="PRU10141"/>
    </source>
</evidence>
<dbReference type="SUPFAM" id="SSF56112">
    <property type="entry name" value="Protein kinase-like (PK-like)"/>
    <property type="match status" value="1"/>
</dbReference>
<feature type="domain" description="Protein kinase" evidence="21">
    <location>
        <begin position="128"/>
        <end position="378"/>
    </location>
</feature>
<organism evidence="22 23">
    <name type="scientific">Brachionus calyciflorus</name>
    <dbReference type="NCBI Taxonomy" id="104777"/>
    <lineage>
        <taxon>Eukaryota</taxon>
        <taxon>Metazoa</taxon>
        <taxon>Spiralia</taxon>
        <taxon>Gnathifera</taxon>
        <taxon>Rotifera</taxon>
        <taxon>Eurotatoria</taxon>
        <taxon>Monogononta</taxon>
        <taxon>Pseudotrocha</taxon>
        <taxon>Ploima</taxon>
        <taxon>Brachionidae</taxon>
        <taxon>Brachionus</taxon>
    </lineage>
</organism>
<keyword evidence="13" id="KW-0131">Cell cycle</keyword>
<evidence type="ECO:0000313" key="23">
    <source>
        <dbReference type="Proteomes" id="UP000663879"/>
    </source>
</evidence>
<protein>
    <recommendedName>
        <fullName evidence="17">Membrane-associated tyrosine- and threonine-specific cdc2-inhibitory kinase</fullName>
        <ecNumber evidence="2">2.7.11.1</ecNumber>
    </recommendedName>
    <alternativeName>
        <fullName evidence="18">Myt1 kinase</fullName>
    </alternativeName>
</protein>
<name>A0A813R872_9BILA</name>
<dbReference type="EMBL" id="CAJNOC010000585">
    <property type="protein sequence ID" value="CAF0779784.1"/>
    <property type="molecule type" value="Genomic_DNA"/>
</dbReference>
<proteinExistence type="inferred from homology"/>
<dbReference type="Gene3D" id="3.30.200.20">
    <property type="entry name" value="Phosphorylase Kinase, domain 1"/>
    <property type="match status" value="1"/>
</dbReference>
<dbReference type="Proteomes" id="UP000663879">
    <property type="component" value="Unassembled WGS sequence"/>
</dbReference>
<keyword evidence="6" id="KW-0479">Metal-binding</keyword>
<dbReference type="InterPro" id="IPR008271">
    <property type="entry name" value="Ser/Thr_kinase_AS"/>
</dbReference>
<keyword evidence="11" id="KW-0333">Golgi apparatus</keyword>
<evidence type="ECO:0000256" key="7">
    <source>
        <dbReference type="ARBA" id="ARBA00022741"/>
    </source>
</evidence>
<evidence type="ECO:0000256" key="20">
    <source>
        <dbReference type="SAM" id="MobiDB-lite"/>
    </source>
</evidence>
<evidence type="ECO:0000256" key="10">
    <source>
        <dbReference type="ARBA" id="ARBA00022842"/>
    </source>
</evidence>